<reference evidence="4 5" key="1">
    <citation type="submission" date="2017-02" db="EMBL/GenBank/DDBJ databases">
        <title>The new phylogeny of genus Mycobacterium.</title>
        <authorList>
            <person name="Tortoli E."/>
            <person name="Trovato A."/>
            <person name="Cirillo D.M."/>
        </authorList>
    </citation>
    <scope>NUCLEOTIDE SEQUENCE [LARGE SCALE GENOMIC DNA]</scope>
    <source>
        <strain evidence="4 5">DSM 45633</strain>
    </source>
</reference>
<organism evidence="4 5">
    <name type="scientific">Mycolicibacter minnesotensis</name>
    <dbReference type="NCBI Taxonomy" id="1118379"/>
    <lineage>
        <taxon>Bacteria</taxon>
        <taxon>Bacillati</taxon>
        <taxon>Actinomycetota</taxon>
        <taxon>Actinomycetes</taxon>
        <taxon>Mycobacteriales</taxon>
        <taxon>Mycobacteriaceae</taxon>
        <taxon>Mycolicibacter</taxon>
    </lineage>
</organism>
<dbReference type="EMBL" id="MVHZ01000017">
    <property type="protein sequence ID" value="ORA99230.1"/>
    <property type="molecule type" value="Genomic_DNA"/>
</dbReference>
<keyword evidence="2" id="KW-0012">Acyltransferase</keyword>
<keyword evidence="1" id="KW-0808">Transferase</keyword>
<dbReference type="InterPro" id="IPR016181">
    <property type="entry name" value="Acyl_CoA_acyltransferase"/>
</dbReference>
<dbReference type="SUPFAM" id="SSF55729">
    <property type="entry name" value="Acyl-CoA N-acyltransferases (Nat)"/>
    <property type="match status" value="1"/>
</dbReference>
<dbReference type="PANTHER" id="PTHR43800:SF1">
    <property type="entry name" value="PEPTIDYL-LYSINE N-ACETYLTRANSFERASE YJAB"/>
    <property type="match status" value="1"/>
</dbReference>
<evidence type="ECO:0000313" key="4">
    <source>
        <dbReference type="EMBL" id="ORA99230.1"/>
    </source>
</evidence>
<proteinExistence type="predicted"/>
<sequence length="156" mass="17308">MTAVRIRDCAGPAEYPLLVEIWRSAVEATHHFLAEADRADIEGRLADAYFPNVRLTVAEVEGQPVGFAGTAGEHLEMLFVRADAHGRGVGSALLEHVVARQRVRGVDVNEQNAQAVRFYRRRGFVVTRRSELDEAGRPYPILGLIRQPQDDTGSRC</sequence>
<protein>
    <submittedName>
        <fullName evidence="4">Acetyltransferase</fullName>
    </submittedName>
</protein>
<dbReference type="Pfam" id="PF13673">
    <property type="entry name" value="Acetyltransf_10"/>
    <property type="match status" value="1"/>
</dbReference>
<dbReference type="InterPro" id="IPR000182">
    <property type="entry name" value="GNAT_dom"/>
</dbReference>
<dbReference type="Gene3D" id="3.40.630.30">
    <property type="match status" value="1"/>
</dbReference>
<gene>
    <name evidence="4" type="ORF">BST33_14600</name>
</gene>
<evidence type="ECO:0000256" key="2">
    <source>
        <dbReference type="ARBA" id="ARBA00023315"/>
    </source>
</evidence>
<dbReference type="PANTHER" id="PTHR43800">
    <property type="entry name" value="PEPTIDYL-LYSINE N-ACETYLTRANSFERASE YJAB"/>
    <property type="match status" value="1"/>
</dbReference>
<dbReference type="Proteomes" id="UP000192320">
    <property type="component" value="Unassembled WGS sequence"/>
</dbReference>
<comment type="caution">
    <text evidence="4">The sequence shown here is derived from an EMBL/GenBank/DDBJ whole genome shotgun (WGS) entry which is preliminary data.</text>
</comment>
<dbReference type="AlphaFoldDB" id="A0AA91M3N5"/>
<keyword evidence="5" id="KW-1185">Reference proteome</keyword>
<dbReference type="NCBIfam" id="NF007807">
    <property type="entry name" value="PRK10514.1"/>
    <property type="match status" value="1"/>
</dbReference>
<evidence type="ECO:0000259" key="3">
    <source>
        <dbReference type="PROSITE" id="PS51186"/>
    </source>
</evidence>
<name>A0AA91M3N5_9MYCO</name>
<feature type="domain" description="N-acetyltransferase" evidence="3">
    <location>
        <begin position="4"/>
        <end position="140"/>
    </location>
</feature>
<accession>A0AA91M3N5</accession>
<evidence type="ECO:0000313" key="5">
    <source>
        <dbReference type="Proteomes" id="UP000192320"/>
    </source>
</evidence>
<dbReference type="PROSITE" id="PS51186">
    <property type="entry name" value="GNAT"/>
    <property type="match status" value="1"/>
</dbReference>
<dbReference type="GO" id="GO:0016747">
    <property type="term" value="F:acyltransferase activity, transferring groups other than amino-acyl groups"/>
    <property type="evidence" value="ECO:0007669"/>
    <property type="project" value="InterPro"/>
</dbReference>
<evidence type="ECO:0000256" key="1">
    <source>
        <dbReference type="ARBA" id="ARBA00022679"/>
    </source>
</evidence>
<dbReference type="CDD" id="cd04301">
    <property type="entry name" value="NAT_SF"/>
    <property type="match status" value="1"/>
</dbReference>